<gene>
    <name evidence="1" type="ORF">Nepgr_006094</name>
</gene>
<dbReference type="EMBL" id="BSYO01000005">
    <property type="protein sequence ID" value="GMH04255.1"/>
    <property type="molecule type" value="Genomic_DNA"/>
</dbReference>
<evidence type="ECO:0000313" key="1">
    <source>
        <dbReference type="EMBL" id="GMH04255.1"/>
    </source>
</evidence>
<reference evidence="1" key="1">
    <citation type="submission" date="2023-05" db="EMBL/GenBank/DDBJ databases">
        <title>Nepenthes gracilis genome sequencing.</title>
        <authorList>
            <person name="Fukushima K."/>
        </authorList>
    </citation>
    <scope>NUCLEOTIDE SEQUENCE</scope>
    <source>
        <strain evidence="1">SING2019-196</strain>
    </source>
</reference>
<comment type="caution">
    <text evidence="1">The sequence shown here is derived from an EMBL/GenBank/DDBJ whole genome shotgun (WGS) entry which is preliminary data.</text>
</comment>
<proteinExistence type="predicted"/>
<organism evidence="1 2">
    <name type="scientific">Nepenthes gracilis</name>
    <name type="common">Slender pitcher plant</name>
    <dbReference type="NCBI Taxonomy" id="150966"/>
    <lineage>
        <taxon>Eukaryota</taxon>
        <taxon>Viridiplantae</taxon>
        <taxon>Streptophyta</taxon>
        <taxon>Embryophyta</taxon>
        <taxon>Tracheophyta</taxon>
        <taxon>Spermatophyta</taxon>
        <taxon>Magnoliopsida</taxon>
        <taxon>eudicotyledons</taxon>
        <taxon>Gunneridae</taxon>
        <taxon>Pentapetalae</taxon>
        <taxon>Caryophyllales</taxon>
        <taxon>Nepenthaceae</taxon>
        <taxon>Nepenthes</taxon>
    </lineage>
</organism>
<protein>
    <submittedName>
        <fullName evidence="1">Uncharacterized protein</fullName>
    </submittedName>
</protein>
<sequence>MASKSLTIDVFLRDIIGPKDVDADTDMILAVQLLHTTIADWGSRVWRSLLVTTMGMFPFCCLLYLPRRWTYCGFVSNVHESGVHHLFVHRVLGCSTKPTSACVKIIDEHSTHFPLGNYLFCLTVSLPC</sequence>
<name>A0AAD3S4I3_NEPGR</name>
<dbReference type="Proteomes" id="UP001279734">
    <property type="component" value="Unassembled WGS sequence"/>
</dbReference>
<keyword evidence="2" id="KW-1185">Reference proteome</keyword>
<evidence type="ECO:0000313" key="2">
    <source>
        <dbReference type="Proteomes" id="UP001279734"/>
    </source>
</evidence>
<accession>A0AAD3S4I3</accession>
<dbReference type="AlphaFoldDB" id="A0AAD3S4I3"/>